<dbReference type="InterPro" id="IPR011990">
    <property type="entry name" value="TPR-like_helical_dom_sf"/>
</dbReference>
<dbReference type="Gene3D" id="1.25.40.10">
    <property type="entry name" value="Tetratricopeptide repeat domain"/>
    <property type="match status" value="3"/>
</dbReference>
<dbReference type="NCBIfam" id="TIGR00756">
    <property type="entry name" value="PPR"/>
    <property type="match status" value="4"/>
</dbReference>
<dbReference type="Proteomes" id="UP001289374">
    <property type="component" value="Unassembled WGS sequence"/>
</dbReference>
<dbReference type="Pfam" id="PF01535">
    <property type="entry name" value="PPR"/>
    <property type="match status" value="3"/>
</dbReference>
<feature type="compositionally biased region" description="Basic residues" evidence="3">
    <location>
        <begin position="472"/>
        <end position="492"/>
    </location>
</feature>
<feature type="repeat" description="PPR" evidence="2">
    <location>
        <begin position="340"/>
        <end position="374"/>
    </location>
</feature>
<evidence type="ECO:0000256" key="1">
    <source>
        <dbReference type="ARBA" id="ARBA00022737"/>
    </source>
</evidence>
<evidence type="ECO:0000313" key="4">
    <source>
        <dbReference type="EMBL" id="KAK4383711.1"/>
    </source>
</evidence>
<feature type="region of interest" description="Disordered" evidence="3">
    <location>
        <begin position="464"/>
        <end position="498"/>
    </location>
</feature>
<dbReference type="GO" id="GO:0008380">
    <property type="term" value="P:RNA splicing"/>
    <property type="evidence" value="ECO:0007669"/>
    <property type="project" value="InterPro"/>
</dbReference>
<feature type="repeat" description="PPR" evidence="2">
    <location>
        <begin position="270"/>
        <end position="304"/>
    </location>
</feature>
<dbReference type="EMBL" id="JACGWL010000528">
    <property type="protein sequence ID" value="KAK4383711.1"/>
    <property type="molecule type" value="Genomic_DNA"/>
</dbReference>
<dbReference type="InterPro" id="IPR002885">
    <property type="entry name" value="PPR_rpt"/>
</dbReference>
<dbReference type="PROSITE" id="PS51375">
    <property type="entry name" value="PPR"/>
    <property type="match status" value="2"/>
</dbReference>
<name>A0AAE1W063_9LAMI</name>
<reference evidence="4" key="2">
    <citation type="journal article" date="2024" name="Plant">
        <title>Genomic evolution and insights into agronomic trait innovations of Sesamum species.</title>
        <authorList>
            <person name="Miao H."/>
            <person name="Wang L."/>
            <person name="Qu L."/>
            <person name="Liu H."/>
            <person name="Sun Y."/>
            <person name="Le M."/>
            <person name="Wang Q."/>
            <person name="Wei S."/>
            <person name="Zheng Y."/>
            <person name="Lin W."/>
            <person name="Duan Y."/>
            <person name="Cao H."/>
            <person name="Xiong S."/>
            <person name="Wang X."/>
            <person name="Wei L."/>
            <person name="Li C."/>
            <person name="Ma Q."/>
            <person name="Ju M."/>
            <person name="Zhao R."/>
            <person name="Li G."/>
            <person name="Mu C."/>
            <person name="Tian Q."/>
            <person name="Mei H."/>
            <person name="Zhang T."/>
            <person name="Gao T."/>
            <person name="Zhang H."/>
        </authorList>
    </citation>
    <scope>NUCLEOTIDE SEQUENCE</scope>
    <source>
        <strain evidence="4">K16</strain>
    </source>
</reference>
<sequence length="498" mass="57468">MMQRICSKKLCLLSIYQVHLSVGNPRTLGKEPFFLFQFLESSKPLFFSTHSHLGSSKIPPKLTPNLKPGNPISKDGICNRSDEPRKVLDLIHLENDTESSTECQIQIHDDFAADVEKVYRILRKFHSRVPKLELALQESGVLMRSGLTERVLNRCGDAGNLGYRFFVWASKQPGYRHSYDVYKSMIKILGKMRQFGAVWALIEEMRKENPQLLSPEVFVILMRRFASSRMVKKAIEVLDEMPKYGHFVLEKRWKRIRVFMDMESNGCEADIVTYTTLISGFCKSGKIEKGYELLDGVIQKGHTPNQTTYLYFMFAHEKKEELEECLDLMKEMRKISVLPDSSIYNTVIRLACKLGETEDGMRLMNELEATGISPGVDTFVILVNGLVENGCLVEACDYFNEMAACSYCLDMMDAGVMPQPDTFAKLMRGLRKLYNRQIAAEITEKVRKMAAERQMTFKMYKRRGERDLKEKAKAKKDGRKRRARRRQWGSRNRKADIF</sequence>
<organism evidence="4 5">
    <name type="scientific">Sesamum angolense</name>
    <dbReference type="NCBI Taxonomy" id="2727404"/>
    <lineage>
        <taxon>Eukaryota</taxon>
        <taxon>Viridiplantae</taxon>
        <taxon>Streptophyta</taxon>
        <taxon>Embryophyta</taxon>
        <taxon>Tracheophyta</taxon>
        <taxon>Spermatophyta</taxon>
        <taxon>Magnoliopsida</taxon>
        <taxon>eudicotyledons</taxon>
        <taxon>Gunneridae</taxon>
        <taxon>Pentapetalae</taxon>
        <taxon>asterids</taxon>
        <taxon>lamiids</taxon>
        <taxon>Lamiales</taxon>
        <taxon>Pedaliaceae</taxon>
        <taxon>Sesamum</taxon>
    </lineage>
</organism>
<proteinExistence type="predicted"/>
<reference evidence="4" key="1">
    <citation type="submission" date="2020-06" db="EMBL/GenBank/DDBJ databases">
        <authorList>
            <person name="Li T."/>
            <person name="Hu X."/>
            <person name="Zhang T."/>
            <person name="Song X."/>
            <person name="Zhang H."/>
            <person name="Dai N."/>
            <person name="Sheng W."/>
            <person name="Hou X."/>
            <person name="Wei L."/>
        </authorList>
    </citation>
    <scope>NUCLEOTIDE SEQUENCE</scope>
    <source>
        <strain evidence="4">K16</strain>
        <tissue evidence="4">Leaf</tissue>
    </source>
</reference>
<comment type="caution">
    <text evidence="4">The sequence shown here is derived from an EMBL/GenBank/DDBJ whole genome shotgun (WGS) entry which is preliminary data.</text>
</comment>
<keyword evidence="5" id="KW-1185">Reference proteome</keyword>
<dbReference type="AlphaFoldDB" id="A0AAE1W063"/>
<evidence type="ECO:0000256" key="2">
    <source>
        <dbReference type="PROSITE-ProRule" id="PRU00708"/>
    </source>
</evidence>
<dbReference type="InterPro" id="IPR044578">
    <property type="entry name" value="BIR6-like"/>
</dbReference>
<dbReference type="Pfam" id="PF12854">
    <property type="entry name" value="PPR_1"/>
    <property type="match status" value="1"/>
</dbReference>
<keyword evidence="1" id="KW-0677">Repeat</keyword>
<dbReference type="PANTHER" id="PTHR47003:SF11">
    <property type="entry name" value="PPR SUPERFAMILY PROTEIN"/>
    <property type="match status" value="1"/>
</dbReference>
<evidence type="ECO:0000313" key="5">
    <source>
        <dbReference type="Proteomes" id="UP001289374"/>
    </source>
</evidence>
<accession>A0AAE1W063</accession>
<gene>
    <name evidence="4" type="ORF">Sango_2752500</name>
</gene>
<evidence type="ECO:0000256" key="3">
    <source>
        <dbReference type="SAM" id="MobiDB-lite"/>
    </source>
</evidence>
<dbReference type="Pfam" id="PF13041">
    <property type="entry name" value="PPR_2"/>
    <property type="match status" value="1"/>
</dbReference>
<dbReference type="PANTHER" id="PTHR47003">
    <property type="entry name" value="OS01G0970900 PROTEIN"/>
    <property type="match status" value="1"/>
</dbReference>
<protein>
    <submittedName>
        <fullName evidence="4">Pentatricopeptide repeat-containing protein</fullName>
    </submittedName>
</protein>